<evidence type="ECO:0000313" key="2">
    <source>
        <dbReference type="EMBL" id="GAV08316.1"/>
    </source>
</evidence>
<keyword evidence="3" id="KW-1185">Reference proteome</keyword>
<evidence type="ECO:0000313" key="3">
    <source>
        <dbReference type="Proteomes" id="UP000186922"/>
    </source>
</evidence>
<dbReference type="Pfam" id="PF13441">
    <property type="entry name" value="Gly-zipper_YMGG"/>
    <property type="match status" value="1"/>
</dbReference>
<sequence>MDTKLRREKRGTITSALMGAAGGALLGHLAKGISPSFDAKKGAMLGAALGGGYGYYSSRTRTTTAFPDYGINSQ</sequence>
<proteinExistence type="predicted"/>
<evidence type="ECO:0000259" key="1">
    <source>
        <dbReference type="Pfam" id="PF13441"/>
    </source>
</evidence>
<dbReference type="AlphaFoldDB" id="A0A1D1W4X7"/>
<organism evidence="2 3">
    <name type="scientific">Ramazzottius varieornatus</name>
    <name type="common">Water bear</name>
    <name type="synonym">Tardigrade</name>
    <dbReference type="NCBI Taxonomy" id="947166"/>
    <lineage>
        <taxon>Eukaryota</taxon>
        <taxon>Metazoa</taxon>
        <taxon>Ecdysozoa</taxon>
        <taxon>Tardigrada</taxon>
        <taxon>Eutardigrada</taxon>
        <taxon>Parachela</taxon>
        <taxon>Hypsibioidea</taxon>
        <taxon>Ramazzottiidae</taxon>
        <taxon>Ramazzottius</taxon>
    </lineage>
</organism>
<protein>
    <recommendedName>
        <fullName evidence="1">YMGG-like Gly-zipper domain-containing protein</fullName>
    </recommendedName>
</protein>
<accession>A0A1D1W4X7</accession>
<reference evidence="2 3" key="1">
    <citation type="journal article" date="2016" name="Nat. Commun.">
        <title>Extremotolerant tardigrade genome and improved radiotolerance of human cultured cells by tardigrade-unique protein.</title>
        <authorList>
            <person name="Hashimoto T."/>
            <person name="Horikawa D.D."/>
            <person name="Saito Y."/>
            <person name="Kuwahara H."/>
            <person name="Kozuka-Hata H."/>
            <person name="Shin-I T."/>
            <person name="Minakuchi Y."/>
            <person name="Ohishi K."/>
            <person name="Motoyama A."/>
            <person name="Aizu T."/>
            <person name="Enomoto A."/>
            <person name="Kondo K."/>
            <person name="Tanaka S."/>
            <person name="Hara Y."/>
            <person name="Koshikawa S."/>
            <person name="Sagara H."/>
            <person name="Miura T."/>
            <person name="Yokobori S."/>
            <person name="Miyagawa K."/>
            <person name="Suzuki Y."/>
            <person name="Kubo T."/>
            <person name="Oyama M."/>
            <person name="Kohara Y."/>
            <person name="Fujiyama A."/>
            <person name="Arakawa K."/>
            <person name="Katayama T."/>
            <person name="Toyoda A."/>
            <person name="Kunieda T."/>
        </authorList>
    </citation>
    <scope>NUCLEOTIDE SEQUENCE [LARGE SCALE GENOMIC DNA]</scope>
    <source>
        <strain evidence="2 3">YOKOZUNA-1</strain>
    </source>
</reference>
<gene>
    <name evidence="2" type="primary">RvY_18029-1</name>
    <name evidence="2" type="synonym">RvY_18029.1</name>
    <name evidence="2" type="ORF">RvY_18029</name>
</gene>
<comment type="caution">
    <text evidence="2">The sequence shown here is derived from an EMBL/GenBank/DDBJ whole genome shotgun (WGS) entry which is preliminary data.</text>
</comment>
<dbReference type="InterPro" id="IPR027367">
    <property type="entry name" value="Gly-zipper_YMGG"/>
</dbReference>
<feature type="domain" description="YMGG-like Gly-zipper" evidence="1">
    <location>
        <begin position="11"/>
        <end position="56"/>
    </location>
</feature>
<dbReference type="Proteomes" id="UP000186922">
    <property type="component" value="Unassembled WGS sequence"/>
</dbReference>
<dbReference type="EMBL" id="BDGG01000017">
    <property type="protein sequence ID" value="GAV08316.1"/>
    <property type="molecule type" value="Genomic_DNA"/>
</dbReference>
<name>A0A1D1W4X7_RAMVA</name>